<accession>A0A4C1W2Y7</accession>
<gene>
    <name evidence="1" type="ORF">EVAR_28978_1</name>
</gene>
<dbReference type="AlphaFoldDB" id="A0A4C1W2Y7"/>
<evidence type="ECO:0000313" key="1">
    <source>
        <dbReference type="EMBL" id="GBP45230.1"/>
    </source>
</evidence>
<name>A0A4C1W2Y7_EUMVA</name>
<comment type="caution">
    <text evidence="1">The sequence shown here is derived from an EMBL/GenBank/DDBJ whole genome shotgun (WGS) entry which is preliminary data.</text>
</comment>
<dbReference type="Proteomes" id="UP000299102">
    <property type="component" value="Unassembled WGS sequence"/>
</dbReference>
<organism evidence="1 2">
    <name type="scientific">Eumeta variegata</name>
    <name type="common">Bagworm moth</name>
    <name type="synonym">Eumeta japonica</name>
    <dbReference type="NCBI Taxonomy" id="151549"/>
    <lineage>
        <taxon>Eukaryota</taxon>
        <taxon>Metazoa</taxon>
        <taxon>Ecdysozoa</taxon>
        <taxon>Arthropoda</taxon>
        <taxon>Hexapoda</taxon>
        <taxon>Insecta</taxon>
        <taxon>Pterygota</taxon>
        <taxon>Neoptera</taxon>
        <taxon>Endopterygota</taxon>
        <taxon>Lepidoptera</taxon>
        <taxon>Glossata</taxon>
        <taxon>Ditrysia</taxon>
        <taxon>Tineoidea</taxon>
        <taxon>Psychidae</taxon>
        <taxon>Oiketicinae</taxon>
        <taxon>Eumeta</taxon>
    </lineage>
</organism>
<sequence length="74" mass="8319">MIGERPDASINLANNHLDVLHSTGNPTEVPEFKYADLDDVPNTSHQTLSRLMVAGRRTAVRKYNSPSPYLIEKR</sequence>
<keyword evidence="2" id="KW-1185">Reference proteome</keyword>
<reference evidence="1 2" key="1">
    <citation type="journal article" date="2019" name="Commun. Biol.">
        <title>The bagworm genome reveals a unique fibroin gene that provides high tensile strength.</title>
        <authorList>
            <person name="Kono N."/>
            <person name="Nakamura H."/>
            <person name="Ohtoshi R."/>
            <person name="Tomita M."/>
            <person name="Numata K."/>
            <person name="Arakawa K."/>
        </authorList>
    </citation>
    <scope>NUCLEOTIDE SEQUENCE [LARGE SCALE GENOMIC DNA]</scope>
</reference>
<protein>
    <submittedName>
        <fullName evidence="1">Uncharacterized protein</fullName>
    </submittedName>
</protein>
<dbReference type="EMBL" id="BGZK01000467">
    <property type="protein sequence ID" value="GBP45230.1"/>
    <property type="molecule type" value="Genomic_DNA"/>
</dbReference>
<evidence type="ECO:0000313" key="2">
    <source>
        <dbReference type="Proteomes" id="UP000299102"/>
    </source>
</evidence>
<proteinExistence type="predicted"/>